<keyword evidence="6 9" id="KW-0479">Metal-binding</keyword>
<dbReference type="EC" id="3.1.3.25" evidence="4 10"/>
<dbReference type="PRINTS" id="PR01959">
    <property type="entry name" value="SBIMPHPHTASE"/>
</dbReference>
<evidence type="ECO:0000256" key="5">
    <source>
        <dbReference type="ARBA" id="ARBA00019784"/>
    </source>
</evidence>
<evidence type="ECO:0000313" key="12">
    <source>
        <dbReference type="Proteomes" id="UP000027446"/>
    </source>
</evidence>
<keyword evidence="8 9" id="KW-0460">Magnesium</keyword>
<dbReference type="PANTHER" id="PTHR20854">
    <property type="entry name" value="INOSITOL MONOPHOSPHATASE"/>
    <property type="match status" value="1"/>
</dbReference>
<dbReference type="InterPro" id="IPR000760">
    <property type="entry name" value="Inositol_monophosphatase-like"/>
</dbReference>
<evidence type="ECO:0000256" key="3">
    <source>
        <dbReference type="ARBA" id="ARBA00009759"/>
    </source>
</evidence>
<dbReference type="STRING" id="1280949.HAD_05510"/>
<evidence type="ECO:0000256" key="1">
    <source>
        <dbReference type="ARBA" id="ARBA00001033"/>
    </source>
</evidence>
<dbReference type="InterPro" id="IPR020550">
    <property type="entry name" value="Inositol_monophosphatase_CS"/>
</dbReference>
<dbReference type="PROSITE" id="PS00630">
    <property type="entry name" value="IMP_2"/>
    <property type="match status" value="1"/>
</dbReference>
<feature type="binding site" evidence="9">
    <location>
        <position position="89"/>
    </location>
    <ligand>
        <name>Mg(2+)</name>
        <dbReference type="ChEBI" id="CHEBI:18420"/>
        <label>1</label>
        <note>catalytic</note>
    </ligand>
</feature>
<dbReference type="OrthoDB" id="9785695at2"/>
<feature type="binding site" evidence="9">
    <location>
        <position position="70"/>
    </location>
    <ligand>
        <name>Mg(2+)</name>
        <dbReference type="ChEBI" id="CHEBI:18420"/>
        <label>1</label>
        <note>catalytic</note>
    </ligand>
</feature>
<dbReference type="AlphaFoldDB" id="A0A069E4V2"/>
<evidence type="ECO:0000256" key="7">
    <source>
        <dbReference type="ARBA" id="ARBA00022801"/>
    </source>
</evidence>
<dbReference type="EMBL" id="ARYH01000001">
    <property type="protein sequence ID" value="KCZ85113.1"/>
    <property type="molecule type" value="Genomic_DNA"/>
</dbReference>
<dbReference type="PRINTS" id="PR00377">
    <property type="entry name" value="IMPHPHTASES"/>
</dbReference>
<evidence type="ECO:0000313" key="11">
    <source>
        <dbReference type="EMBL" id="KCZ85113.1"/>
    </source>
</evidence>
<reference evidence="11 12" key="1">
    <citation type="journal article" date="2014" name="Antonie Van Leeuwenhoek">
        <title>Hyphomonas beringensis sp. nov. and Hyphomonas chukchiensis sp. nov., isolated from surface seawater of the Bering Sea and Chukchi Sea.</title>
        <authorList>
            <person name="Li C."/>
            <person name="Lai Q."/>
            <person name="Li G."/>
            <person name="Dong C."/>
            <person name="Wang J."/>
            <person name="Liao Y."/>
            <person name="Shao Z."/>
        </authorList>
    </citation>
    <scope>NUCLEOTIDE SEQUENCE [LARGE SCALE GENOMIC DNA]</scope>
    <source>
        <strain evidence="11 12">MHS-3</strain>
    </source>
</reference>
<comment type="similarity">
    <text evidence="3 10">Belongs to the inositol monophosphatase superfamily.</text>
</comment>
<comment type="cofactor">
    <cofactor evidence="2 9 10">
        <name>Mg(2+)</name>
        <dbReference type="ChEBI" id="CHEBI:18420"/>
    </cofactor>
</comment>
<dbReference type="GO" id="GO:0008934">
    <property type="term" value="F:inositol monophosphate 1-phosphatase activity"/>
    <property type="evidence" value="ECO:0007669"/>
    <property type="project" value="InterPro"/>
</dbReference>
<dbReference type="Gene3D" id="3.30.540.10">
    <property type="entry name" value="Fructose-1,6-Bisphosphatase, subunit A, domain 1"/>
    <property type="match status" value="1"/>
</dbReference>
<dbReference type="GO" id="GO:0007165">
    <property type="term" value="P:signal transduction"/>
    <property type="evidence" value="ECO:0007669"/>
    <property type="project" value="TreeGrafter"/>
</dbReference>
<organism evidence="11 12">
    <name type="scientific">Hyphomonas adhaerens MHS-3</name>
    <dbReference type="NCBI Taxonomy" id="1280949"/>
    <lineage>
        <taxon>Bacteria</taxon>
        <taxon>Pseudomonadati</taxon>
        <taxon>Pseudomonadota</taxon>
        <taxon>Alphaproteobacteria</taxon>
        <taxon>Hyphomonadales</taxon>
        <taxon>Hyphomonadaceae</taxon>
        <taxon>Hyphomonas</taxon>
    </lineage>
</organism>
<comment type="caution">
    <text evidence="11">The sequence shown here is derived from an EMBL/GenBank/DDBJ whole genome shotgun (WGS) entry which is preliminary data.</text>
</comment>
<evidence type="ECO:0000256" key="6">
    <source>
        <dbReference type="ARBA" id="ARBA00022723"/>
    </source>
</evidence>
<gene>
    <name evidence="11" type="ORF">HAD_05510</name>
</gene>
<dbReference type="CDD" id="cd01639">
    <property type="entry name" value="IMPase"/>
    <property type="match status" value="1"/>
</dbReference>
<dbReference type="GO" id="GO:0046854">
    <property type="term" value="P:phosphatidylinositol phosphate biosynthetic process"/>
    <property type="evidence" value="ECO:0007669"/>
    <property type="project" value="InterPro"/>
</dbReference>
<comment type="catalytic activity">
    <reaction evidence="1 10">
        <text>a myo-inositol phosphate + H2O = myo-inositol + phosphate</text>
        <dbReference type="Rhea" id="RHEA:24056"/>
        <dbReference type="ChEBI" id="CHEBI:15377"/>
        <dbReference type="ChEBI" id="CHEBI:17268"/>
        <dbReference type="ChEBI" id="CHEBI:43474"/>
        <dbReference type="ChEBI" id="CHEBI:84139"/>
        <dbReference type="EC" id="3.1.3.25"/>
    </reaction>
</comment>
<dbReference type="GO" id="GO:0006020">
    <property type="term" value="P:inositol metabolic process"/>
    <property type="evidence" value="ECO:0007669"/>
    <property type="project" value="TreeGrafter"/>
</dbReference>
<dbReference type="PATRIC" id="fig|1280949.3.peg.1123"/>
<dbReference type="InterPro" id="IPR022337">
    <property type="entry name" value="Inositol_monophosphatase_SuhB"/>
</dbReference>
<feature type="binding site" evidence="9">
    <location>
        <position position="90"/>
    </location>
    <ligand>
        <name>Mg(2+)</name>
        <dbReference type="ChEBI" id="CHEBI:18420"/>
        <label>2</label>
    </ligand>
</feature>
<dbReference type="eggNOG" id="COG0483">
    <property type="taxonomic scope" value="Bacteria"/>
</dbReference>
<dbReference type="Gene3D" id="3.40.190.80">
    <property type="match status" value="1"/>
</dbReference>
<accession>A0A069E4V2</accession>
<dbReference type="InterPro" id="IPR020583">
    <property type="entry name" value="Inositol_monoP_metal-BS"/>
</dbReference>
<feature type="binding site" evidence="9">
    <location>
        <position position="217"/>
    </location>
    <ligand>
        <name>Mg(2+)</name>
        <dbReference type="ChEBI" id="CHEBI:18420"/>
        <label>1</label>
        <note>catalytic</note>
    </ligand>
</feature>
<keyword evidence="7 10" id="KW-0378">Hydrolase</keyword>
<dbReference type="RefSeq" id="WP_035569879.1">
    <property type="nucleotide sequence ID" value="NZ_ARYH01000001.1"/>
</dbReference>
<evidence type="ECO:0000256" key="9">
    <source>
        <dbReference type="PIRSR" id="PIRSR600760-2"/>
    </source>
</evidence>
<evidence type="ECO:0000256" key="4">
    <source>
        <dbReference type="ARBA" id="ARBA00013106"/>
    </source>
</evidence>
<dbReference type="FunFam" id="3.30.540.10:FF:000003">
    <property type="entry name" value="Inositol-1-monophosphatase"/>
    <property type="match status" value="1"/>
</dbReference>
<sequence length="273" mass="29439">MSKPSPVGSVMIAAARAAGRSLARDFGEVENLQVSKKGPADFVSNADHRAEEIIFTHLTKARPGYGFVMEERGIVEGTDKSNRFIVDPLDGTLNFLHGQPHFAVSIALERDGELLTGVVFDVAKNEIFWAETGRGAWLDNRKLRVAARRNLNESVIATGTPWHGKSEESHVTFAREVAAMTPATAGIRRNGSAALDLAWVAAGRFDGFWERNLQSWDIAAGIVLVREAGGMISELDGGDVLQTGSILAANVDLHPKLEKQIRHAGSFGKAASV</sequence>
<dbReference type="PROSITE" id="PS00629">
    <property type="entry name" value="IMP_1"/>
    <property type="match status" value="1"/>
</dbReference>
<keyword evidence="12" id="KW-1185">Reference proteome</keyword>
<evidence type="ECO:0000256" key="10">
    <source>
        <dbReference type="RuleBase" id="RU364068"/>
    </source>
</evidence>
<protein>
    <recommendedName>
        <fullName evidence="5 10">Inositol-1-monophosphatase</fullName>
        <ecNumber evidence="4 10">3.1.3.25</ecNumber>
    </recommendedName>
</protein>
<dbReference type="SUPFAM" id="SSF56655">
    <property type="entry name" value="Carbohydrate phosphatase"/>
    <property type="match status" value="1"/>
</dbReference>
<feature type="binding site" evidence="9">
    <location>
        <position position="87"/>
    </location>
    <ligand>
        <name>Mg(2+)</name>
        <dbReference type="ChEBI" id="CHEBI:18420"/>
        <label>1</label>
        <note>catalytic</note>
    </ligand>
</feature>
<dbReference type="PANTHER" id="PTHR20854:SF4">
    <property type="entry name" value="INOSITOL-1-MONOPHOSPHATASE-RELATED"/>
    <property type="match status" value="1"/>
</dbReference>
<name>A0A069E4V2_9PROT</name>
<dbReference type="GO" id="GO:0046872">
    <property type="term" value="F:metal ion binding"/>
    <property type="evidence" value="ECO:0007669"/>
    <property type="project" value="UniProtKB-KW"/>
</dbReference>
<evidence type="ECO:0000256" key="8">
    <source>
        <dbReference type="ARBA" id="ARBA00022842"/>
    </source>
</evidence>
<dbReference type="Pfam" id="PF00459">
    <property type="entry name" value="Inositol_P"/>
    <property type="match status" value="1"/>
</dbReference>
<dbReference type="InterPro" id="IPR033942">
    <property type="entry name" value="IMPase"/>
</dbReference>
<dbReference type="Proteomes" id="UP000027446">
    <property type="component" value="Unassembled WGS sequence"/>
</dbReference>
<proteinExistence type="inferred from homology"/>
<evidence type="ECO:0000256" key="2">
    <source>
        <dbReference type="ARBA" id="ARBA00001946"/>
    </source>
</evidence>